<feature type="compositionally biased region" description="Pro residues" evidence="1">
    <location>
        <begin position="63"/>
        <end position="77"/>
    </location>
</feature>
<protein>
    <submittedName>
        <fullName evidence="2">Uncharacterized protein</fullName>
    </submittedName>
</protein>
<feature type="region of interest" description="Disordered" evidence="1">
    <location>
        <begin position="294"/>
        <end position="317"/>
    </location>
</feature>
<organism evidence="2 3">
    <name type="scientific">Rhizopogon vesiculosus</name>
    <dbReference type="NCBI Taxonomy" id="180088"/>
    <lineage>
        <taxon>Eukaryota</taxon>
        <taxon>Fungi</taxon>
        <taxon>Dikarya</taxon>
        <taxon>Basidiomycota</taxon>
        <taxon>Agaricomycotina</taxon>
        <taxon>Agaricomycetes</taxon>
        <taxon>Agaricomycetidae</taxon>
        <taxon>Boletales</taxon>
        <taxon>Suillineae</taxon>
        <taxon>Rhizopogonaceae</taxon>
        <taxon>Rhizopogon</taxon>
    </lineage>
</organism>
<dbReference type="Proteomes" id="UP000183567">
    <property type="component" value="Unassembled WGS sequence"/>
</dbReference>
<dbReference type="OrthoDB" id="3365472at2759"/>
<keyword evidence="3" id="KW-1185">Reference proteome</keyword>
<sequence>RTLDTFFGRYSTQSSIPLSDSLLNPHTFPTFLSPSTMDMHFDESWCPVCDRQIVPKRYTVPVLPQPQQPAPAPPPSSPSSSPSKNQQSDTTITTTRAPRTKPGAVRTKSGLLQGTGRVKPNGTIKRSDSATSDNKGSKSPQPQQTAKPAPPVKHRTVIDQGPIPLYCSDECRLKDLARLDGAFPLNYHPDRSSPPLPPVPHNSFEGRYCESEDDSTSASGSSLDSGFSPSSQPVIVSRSMATLAALYNFPPLPPAPPVVSHIDSTSSSEPEHLNEYQGGTMMAGKRIKDVLCQQRTKPSSSHELPQPRKPVPGWTDGSAEWRQSVYGGYSKCSSDNAAAGCTKLQTSFAASSHRAVQWTSTISQSSSSSALAVQSSTSNLPQRSSQSYSEELYTKYSLPLSRRSESRMSLFPPSTSYSAQSPAPLSPTSTSSCSRRRREVPLVKPGAEGRLLVPDVKLSRGGSSMGLSSQRLYKPLSRRTSEISEDSILSNSKSESLAFSSRPTTQSRAWSYDNMKTYPVLMPPAKKEKRIERHVVEGKEVEVEVEVIQPLKRLFLFPGKETSPARGS</sequence>
<name>A0A1J8Q833_9AGAM</name>
<feature type="compositionally biased region" description="Low complexity" evidence="1">
    <location>
        <begin position="216"/>
        <end position="231"/>
    </location>
</feature>
<accession>A0A1J8Q833</accession>
<feature type="region of interest" description="Disordered" evidence="1">
    <location>
        <begin position="62"/>
        <end position="157"/>
    </location>
</feature>
<evidence type="ECO:0000313" key="2">
    <source>
        <dbReference type="EMBL" id="OJA17189.1"/>
    </source>
</evidence>
<feature type="compositionally biased region" description="Low complexity" evidence="1">
    <location>
        <begin position="418"/>
        <end position="433"/>
    </location>
</feature>
<proteinExistence type="predicted"/>
<evidence type="ECO:0000313" key="3">
    <source>
        <dbReference type="Proteomes" id="UP000183567"/>
    </source>
</evidence>
<gene>
    <name evidence="2" type="ORF">AZE42_00178</name>
</gene>
<dbReference type="AlphaFoldDB" id="A0A1J8Q833"/>
<feature type="region of interest" description="Disordered" evidence="1">
    <location>
        <begin position="407"/>
        <end position="439"/>
    </location>
</feature>
<feature type="region of interest" description="Disordered" evidence="1">
    <location>
        <begin position="188"/>
        <end position="231"/>
    </location>
</feature>
<feature type="non-terminal residue" evidence="2">
    <location>
        <position position="1"/>
    </location>
</feature>
<reference evidence="2 3" key="1">
    <citation type="submission" date="2016-03" db="EMBL/GenBank/DDBJ databases">
        <title>Comparative genomics of the ectomycorrhizal sister species Rhizopogon vinicolor and Rhizopogon vesiculosus (Basidiomycota: Boletales) reveals a divergence of the mating type B locus.</title>
        <authorList>
            <person name="Mujic A.B."/>
            <person name="Kuo A."/>
            <person name="Tritt A."/>
            <person name="Lipzen A."/>
            <person name="Chen C."/>
            <person name="Johnson J."/>
            <person name="Sharma A."/>
            <person name="Barry K."/>
            <person name="Grigoriev I.V."/>
            <person name="Spatafora J.W."/>
        </authorList>
    </citation>
    <scope>NUCLEOTIDE SEQUENCE [LARGE SCALE GENOMIC DNA]</scope>
    <source>
        <strain evidence="2 3">AM-OR11-056</strain>
    </source>
</reference>
<comment type="caution">
    <text evidence="2">The sequence shown here is derived from an EMBL/GenBank/DDBJ whole genome shotgun (WGS) entry which is preliminary data.</text>
</comment>
<feature type="compositionally biased region" description="Polar residues" evidence="1">
    <location>
        <begin position="294"/>
        <end position="303"/>
    </location>
</feature>
<dbReference type="EMBL" id="LVVM01002157">
    <property type="protein sequence ID" value="OJA17189.1"/>
    <property type="molecule type" value="Genomic_DNA"/>
</dbReference>
<evidence type="ECO:0000256" key="1">
    <source>
        <dbReference type="SAM" id="MobiDB-lite"/>
    </source>
</evidence>
<feature type="compositionally biased region" description="Low complexity" evidence="1">
    <location>
        <begin position="137"/>
        <end position="147"/>
    </location>
</feature>